<dbReference type="InterPro" id="IPR012337">
    <property type="entry name" value="RNaseH-like_sf"/>
</dbReference>
<dbReference type="PANTHER" id="PTHR35004">
    <property type="entry name" value="TRANSPOSASE RV3428C-RELATED"/>
    <property type="match status" value="1"/>
</dbReference>
<dbReference type="SUPFAM" id="SSF53098">
    <property type="entry name" value="Ribonuclease H-like"/>
    <property type="match status" value="1"/>
</dbReference>
<dbReference type="AlphaFoldDB" id="A0A559T2D3"/>
<reference evidence="2" key="1">
    <citation type="submission" date="2019-06" db="EMBL/GenBank/DDBJ databases">
        <authorList>
            <person name="Deangelis K."/>
            <person name="Huntemann M."/>
            <person name="Clum A."/>
            <person name="Pillay M."/>
            <person name="Palaniappan K."/>
            <person name="Varghese N."/>
            <person name="Mikhailova N."/>
            <person name="Stamatis D."/>
            <person name="Reddy T."/>
            <person name="Daum C."/>
            <person name="Shapiro N."/>
            <person name="Ivanova N."/>
            <person name="Kyrpides N."/>
            <person name="Woyke T."/>
        </authorList>
    </citation>
    <scope>NUCLEOTIDE SEQUENCE [LARGE SCALE GENOMIC DNA]</scope>
    <source>
        <strain evidence="2">128R</strain>
    </source>
</reference>
<dbReference type="OrthoDB" id="371334at2"/>
<sequence>MNPALTQRLVALADAVSAAGHGGKEAIYQAACKELQMSRSTLLKKLKSVQPTTPRKKRSDAGKTALTREEALVISGVWLESRRNNDKRLYSLENVVNHLRTNGMIIAGRVDEETGEFLPLSIDAISKALTGYRLHYDQLQNPAPALELASLHPNHVWQVDASLCVLYYLKNPDKKTKGDSGLRVMGRDEFYKNKPKNLERIVNDRVWSFELIDHTTNWIYVEYHFGGESAENFLTVMINAMQERGGADVLHGVPKILYTDPGSALVSASLLNMCQALGIQCLQHKARNARATGAVEKARDIIECDFEAGLRFVRVDNIDQLNLFARLWRMNYNRTKVHSRYGMPRTDAWLKITVDQLVKAPAVEVCRELAISAPKECKVSAQLRVAFRAKSFCVRDIPGACVGDLLRVSRNPWHEDEARVVMTGEDGFTTYYPIYAIAKDDWGYSVTAPVIGQQYGQIPETDAQRNRAEVEQRVYGTSSQEETDAARKAKALPFGGRFNPYMEMEQAQHPEYLPKRGQESQVRAPRIEERPLTHVEAAKQLRERFIAEGHEWHGHYYSQIVERFPDGVPVDELDVLASDLQARQRRGGLSVVNGQ</sequence>
<evidence type="ECO:0000259" key="1">
    <source>
        <dbReference type="PROSITE" id="PS50994"/>
    </source>
</evidence>
<dbReference type="PANTHER" id="PTHR35004:SF7">
    <property type="entry name" value="INTEGRASE PROTEIN"/>
    <property type="match status" value="1"/>
</dbReference>
<name>A0A559T2D3_SERFO</name>
<evidence type="ECO:0000313" key="2">
    <source>
        <dbReference type="EMBL" id="TVZ68776.1"/>
    </source>
</evidence>
<dbReference type="InterPro" id="IPR036397">
    <property type="entry name" value="RNaseH_sf"/>
</dbReference>
<comment type="caution">
    <text evidence="2">The sequence shown here is derived from an EMBL/GenBank/DDBJ whole genome shotgun (WGS) entry which is preliminary data.</text>
</comment>
<dbReference type="Gene3D" id="3.30.420.10">
    <property type="entry name" value="Ribonuclease H-like superfamily/Ribonuclease H"/>
    <property type="match status" value="1"/>
</dbReference>
<gene>
    <name evidence="2" type="ORF">FHU10_1232</name>
</gene>
<dbReference type="GO" id="GO:0003676">
    <property type="term" value="F:nucleic acid binding"/>
    <property type="evidence" value="ECO:0007669"/>
    <property type="project" value="InterPro"/>
</dbReference>
<feature type="domain" description="Integrase catalytic" evidence="1">
    <location>
        <begin position="149"/>
        <end position="353"/>
    </location>
</feature>
<accession>A0A559T2D3</accession>
<dbReference type="GO" id="GO:0015074">
    <property type="term" value="P:DNA integration"/>
    <property type="evidence" value="ECO:0007669"/>
    <property type="project" value="InterPro"/>
</dbReference>
<proteinExistence type="predicted"/>
<dbReference type="EMBL" id="VISQ01000001">
    <property type="protein sequence ID" value="TVZ68776.1"/>
    <property type="molecule type" value="Genomic_DNA"/>
</dbReference>
<dbReference type="PROSITE" id="PS50994">
    <property type="entry name" value="INTEGRASE"/>
    <property type="match status" value="1"/>
</dbReference>
<dbReference type="InterPro" id="IPR001584">
    <property type="entry name" value="Integrase_cat-core"/>
</dbReference>
<organism evidence="2">
    <name type="scientific">Serratia fonticola</name>
    <dbReference type="NCBI Taxonomy" id="47917"/>
    <lineage>
        <taxon>Bacteria</taxon>
        <taxon>Pseudomonadati</taxon>
        <taxon>Pseudomonadota</taxon>
        <taxon>Gammaproteobacteria</taxon>
        <taxon>Enterobacterales</taxon>
        <taxon>Yersiniaceae</taxon>
        <taxon>Serratia</taxon>
    </lineage>
</organism>
<reference evidence="2" key="2">
    <citation type="submission" date="2019-08" db="EMBL/GenBank/DDBJ databases">
        <title>Investigation of anaerobic lignin degradation for improved lignocellulosic biofuels.</title>
        <authorList>
            <person name="Deangelis K.PhD."/>
        </authorList>
    </citation>
    <scope>NUCLEOTIDE SEQUENCE [LARGE SCALE GENOMIC DNA]</scope>
    <source>
        <strain evidence="2">128R</strain>
    </source>
</reference>
<dbReference type="Pfam" id="PF00665">
    <property type="entry name" value="rve"/>
    <property type="match status" value="1"/>
</dbReference>
<protein>
    <submittedName>
        <fullName evidence="2">Integrase-like protein</fullName>
    </submittedName>
</protein>